<evidence type="ECO:0000256" key="9">
    <source>
        <dbReference type="HAMAP-Rule" id="MF_00005"/>
    </source>
</evidence>
<feature type="binding site" evidence="9">
    <location>
        <position position="170"/>
    </location>
    <ligand>
        <name>L-citrulline</name>
        <dbReference type="ChEBI" id="CHEBI:57743"/>
    </ligand>
</feature>
<proteinExistence type="inferred from homology"/>
<feature type="binding site" evidence="9">
    <location>
        <position position="121"/>
    </location>
    <ligand>
        <name>L-aspartate</name>
        <dbReference type="ChEBI" id="CHEBI:29991"/>
    </ligand>
</feature>
<dbReference type="Gene3D" id="3.40.50.620">
    <property type="entry name" value="HUPs"/>
    <property type="match status" value="1"/>
</dbReference>
<comment type="caution">
    <text evidence="13">The sequence shown here is derived from an EMBL/GenBank/DDBJ whole genome shotgun (WGS) entry which is preliminary data.</text>
</comment>
<comment type="pathway">
    <text evidence="1 9">Amino-acid biosynthesis; L-arginine biosynthesis; L-arginine from L-ornithine and carbamoyl phosphate: step 2/3.</text>
</comment>
<feature type="binding site" evidence="9">
    <location>
        <position position="84"/>
    </location>
    <ligand>
        <name>L-citrulline</name>
        <dbReference type="ChEBI" id="CHEBI:57743"/>
    </ligand>
</feature>
<dbReference type="InterPro" id="IPR014729">
    <property type="entry name" value="Rossmann-like_a/b/a_fold"/>
</dbReference>
<dbReference type="PROSITE" id="PS00565">
    <property type="entry name" value="ARGININOSUCCIN_SYN_2"/>
    <property type="match status" value="1"/>
</dbReference>
<dbReference type="InterPro" id="IPR048268">
    <property type="entry name" value="Arginosuc_syn_C"/>
</dbReference>
<feature type="binding site" evidence="9">
    <location>
        <position position="116"/>
    </location>
    <ligand>
        <name>L-aspartate</name>
        <dbReference type="ChEBI" id="CHEBI:29991"/>
    </ligand>
</feature>
<feature type="binding site" evidence="9">
    <location>
        <position position="254"/>
    </location>
    <ligand>
        <name>L-citrulline</name>
        <dbReference type="ChEBI" id="CHEBI:57743"/>
    </ligand>
</feature>
<evidence type="ECO:0000256" key="3">
    <source>
        <dbReference type="ARBA" id="ARBA00012286"/>
    </source>
</evidence>
<dbReference type="GO" id="GO:0006526">
    <property type="term" value="P:L-arginine biosynthetic process"/>
    <property type="evidence" value="ECO:0007669"/>
    <property type="project" value="UniProtKB-UniRule"/>
</dbReference>
<evidence type="ECO:0000256" key="7">
    <source>
        <dbReference type="ARBA" id="ARBA00022741"/>
    </source>
</evidence>
<organism evidence="13">
    <name type="scientific">Geoglobus ahangari</name>
    <dbReference type="NCBI Taxonomy" id="113653"/>
    <lineage>
        <taxon>Archaea</taxon>
        <taxon>Methanobacteriati</taxon>
        <taxon>Methanobacteriota</taxon>
        <taxon>Archaeoglobi</taxon>
        <taxon>Archaeoglobales</taxon>
        <taxon>Archaeoglobaceae</taxon>
        <taxon>Geoglobus</taxon>
    </lineage>
</organism>
<keyword evidence="4 9" id="KW-0055">Arginine biosynthesis</keyword>
<dbReference type="InterPro" id="IPR018223">
    <property type="entry name" value="Arginosuc_synth_CS"/>
</dbReference>
<feature type="binding site" evidence="9">
    <location>
        <position position="114"/>
    </location>
    <ligand>
        <name>ATP</name>
        <dbReference type="ChEBI" id="CHEBI:30616"/>
    </ligand>
</feature>
<keyword evidence="7 9" id="KW-0547">Nucleotide-binding</keyword>
<feature type="binding site" evidence="9">
    <location>
        <begin position="7"/>
        <end position="15"/>
    </location>
    <ligand>
        <name>ATP</name>
        <dbReference type="ChEBI" id="CHEBI:30616"/>
    </ligand>
</feature>
<accession>A0A7C4S6Y8</accession>
<feature type="binding site" evidence="9">
    <location>
        <position position="120"/>
    </location>
    <ligand>
        <name>L-citrulline</name>
        <dbReference type="ChEBI" id="CHEBI:57743"/>
    </ligand>
</feature>
<feature type="binding site" evidence="9">
    <location>
        <position position="266"/>
    </location>
    <ligand>
        <name>L-citrulline</name>
        <dbReference type="ChEBI" id="CHEBI:57743"/>
    </ligand>
</feature>
<dbReference type="NCBIfam" id="NF010392">
    <property type="entry name" value="PRK13820.1"/>
    <property type="match status" value="1"/>
</dbReference>
<dbReference type="InterPro" id="IPR023434">
    <property type="entry name" value="Arginosuc_synth_type_1_subfam"/>
</dbReference>
<dbReference type="FunFam" id="3.90.1260.10:FF:000007">
    <property type="entry name" value="Argininosuccinate synthase"/>
    <property type="match status" value="1"/>
</dbReference>
<dbReference type="NCBIfam" id="TIGR00032">
    <property type="entry name" value="argG"/>
    <property type="match status" value="1"/>
</dbReference>
<feature type="binding site" evidence="9">
    <location>
        <position position="124"/>
    </location>
    <ligand>
        <name>L-citrulline</name>
        <dbReference type="ChEBI" id="CHEBI:57743"/>
    </ligand>
</feature>
<dbReference type="SUPFAM" id="SSF69864">
    <property type="entry name" value="Argininosuccinate synthetase, C-terminal domain"/>
    <property type="match status" value="1"/>
</dbReference>
<keyword evidence="5 9" id="KW-0436">Ligase</keyword>
<dbReference type="NCBIfam" id="NF001770">
    <property type="entry name" value="PRK00509.1"/>
    <property type="match status" value="1"/>
</dbReference>
<name>A0A7C4S6Y8_9EURY</name>
<feature type="binding site" evidence="9">
    <location>
        <position position="120"/>
    </location>
    <ligand>
        <name>L-aspartate</name>
        <dbReference type="ChEBI" id="CHEBI:29991"/>
    </ligand>
</feature>
<dbReference type="GO" id="GO:0000050">
    <property type="term" value="P:urea cycle"/>
    <property type="evidence" value="ECO:0007669"/>
    <property type="project" value="TreeGrafter"/>
</dbReference>
<reference evidence="13" key="1">
    <citation type="journal article" date="2020" name="mSystems">
        <title>Genome- and Community-Level Interaction Insights into Carbon Utilization and Element Cycling Functions of Hydrothermarchaeota in Hydrothermal Sediment.</title>
        <authorList>
            <person name="Zhou Z."/>
            <person name="Liu Y."/>
            <person name="Xu W."/>
            <person name="Pan J."/>
            <person name="Luo Z.H."/>
            <person name="Li M."/>
        </authorList>
    </citation>
    <scope>NUCLEOTIDE SEQUENCE [LARGE SCALE GENOMIC DNA]</scope>
    <source>
        <strain evidence="13">SpSt-62</strain>
        <strain evidence="12">SpSt-97</strain>
    </source>
</reference>
<dbReference type="FunFam" id="3.40.50.620:FF:000019">
    <property type="entry name" value="Argininosuccinate synthase"/>
    <property type="match status" value="1"/>
</dbReference>
<evidence type="ECO:0000256" key="6">
    <source>
        <dbReference type="ARBA" id="ARBA00022605"/>
    </source>
</evidence>
<keyword evidence="6 9" id="KW-0028">Amino-acid biosynthesis</keyword>
<dbReference type="InterPro" id="IPR024074">
    <property type="entry name" value="AS_cat/multimer_dom_body"/>
</dbReference>
<dbReference type="AlphaFoldDB" id="A0A7C4S6Y8"/>
<dbReference type="GO" id="GO:0005524">
    <property type="term" value="F:ATP binding"/>
    <property type="evidence" value="ECO:0007669"/>
    <property type="project" value="UniProtKB-UniRule"/>
</dbReference>
<evidence type="ECO:0000256" key="1">
    <source>
        <dbReference type="ARBA" id="ARBA00004967"/>
    </source>
</evidence>
<dbReference type="Gene3D" id="3.90.1260.10">
    <property type="entry name" value="Argininosuccinate synthetase, chain A, domain 2"/>
    <property type="match status" value="1"/>
</dbReference>
<comment type="similarity">
    <text evidence="9">Belongs to the argininosuccinate synthase family. Type 1 subfamily.</text>
</comment>
<dbReference type="Pfam" id="PF00764">
    <property type="entry name" value="Arginosuc_synth"/>
    <property type="match status" value="1"/>
</dbReference>
<dbReference type="GO" id="GO:0005737">
    <property type="term" value="C:cytoplasm"/>
    <property type="evidence" value="ECO:0007669"/>
    <property type="project" value="UniProtKB-SubCell"/>
</dbReference>
<dbReference type="PANTHER" id="PTHR11587:SF2">
    <property type="entry name" value="ARGININOSUCCINATE SYNTHASE"/>
    <property type="match status" value="1"/>
</dbReference>
<evidence type="ECO:0000256" key="4">
    <source>
        <dbReference type="ARBA" id="ARBA00022571"/>
    </source>
</evidence>
<keyword evidence="9" id="KW-0963">Cytoplasm</keyword>
<evidence type="ECO:0000259" key="10">
    <source>
        <dbReference type="Pfam" id="PF00764"/>
    </source>
</evidence>
<evidence type="ECO:0000313" key="12">
    <source>
        <dbReference type="EMBL" id="HGE66679.1"/>
    </source>
</evidence>
<feature type="domain" description="Arginosuccinate synthase-like N-terminal" evidence="10">
    <location>
        <begin position="3"/>
        <end position="159"/>
    </location>
</feature>
<evidence type="ECO:0000259" key="11">
    <source>
        <dbReference type="Pfam" id="PF20979"/>
    </source>
</evidence>
<dbReference type="Pfam" id="PF20979">
    <property type="entry name" value="Arginosuc_syn_C"/>
    <property type="match status" value="1"/>
</dbReference>
<dbReference type="EMBL" id="DTPI01000031">
    <property type="protein sequence ID" value="HGE66679.1"/>
    <property type="molecule type" value="Genomic_DNA"/>
</dbReference>
<dbReference type="HAMAP" id="MF_00005">
    <property type="entry name" value="Arg_succ_synth_type1"/>
    <property type="match status" value="1"/>
</dbReference>
<dbReference type="EC" id="6.3.4.5" evidence="3 9"/>
<gene>
    <name evidence="9" type="primary">argG</name>
    <name evidence="13" type="ORF">ENT89_06835</name>
    <name evidence="12" type="ORF">ENX77_06160</name>
</gene>
<dbReference type="GO" id="GO:0000053">
    <property type="term" value="P:argininosuccinate metabolic process"/>
    <property type="evidence" value="ECO:0007669"/>
    <property type="project" value="TreeGrafter"/>
</dbReference>
<comment type="caution">
    <text evidence="9">Lacks conserved residue(s) required for the propagation of feature annotation.</text>
</comment>
<dbReference type="PANTHER" id="PTHR11587">
    <property type="entry name" value="ARGININOSUCCINATE SYNTHASE"/>
    <property type="match status" value="1"/>
</dbReference>
<feature type="domain" description="Arginosuccinate synthase C-terminal" evidence="11">
    <location>
        <begin position="169"/>
        <end position="385"/>
    </location>
</feature>
<comment type="subcellular location">
    <subcellularLocation>
        <location evidence="9">Cytoplasm</location>
    </subcellularLocation>
</comment>
<dbReference type="InterPro" id="IPR001518">
    <property type="entry name" value="Arginosuc_synth"/>
</dbReference>
<evidence type="ECO:0000313" key="13">
    <source>
        <dbReference type="EMBL" id="HGU59846.1"/>
    </source>
</evidence>
<dbReference type="CDD" id="cd01999">
    <property type="entry name" value="ASS"/>
    <property type="match status" value="1"/>
</dbReference>
<keyword evidence="8 9" id="KW-0067">ATP-binding</keyword>
<protein>
    <recommendedName>
        <fullName evidence="3 9">Argininosuccinate synthase</fullName>
        <ecNumber evidence="3 9">6.3.4.5</ecNumber>
    </recommendedName>
    <alternativeName>
        <fullName evidence="9">Citrulline--aspartate ligase</fullName>
    </alternativeName>
</protein>
<dbReference type="InterPro" id="IPR048267">
    <property type="entry name" value="Arginosuc_syn_N"/>
</dbReference>
<comment type="subunit">
    <text evidence="2 9">Homotetramer.</text>
</comment>
<evidence type="ECO:0000256" key="2">
    <source>
        <dbReference type="ARBA" id="ARBA00011881"/>
    </source>
</evidence>
<evidence type="ECO:0000256" key="5">
    <source>
        <dbReference type="ARBA" id="ARBA00022598"/>
    </source>
</evidence>
<dbReference type="GO" id="GO:0004055">
    <property type="term" value="F:argininosuccinate synthase activity"/>
    <property type="evidence" value="ECO:0007669"/>
    <property type="project" value="UniProtKB-UniRule"/>
</dbReference>
<evidence type="ECO:0000256" key="8">
    <source>
        <dbReference type="ARBA" id="ARBA00022840"/>
    </source>
</evidence>
<feature type="binding site" evidence="9">
    <location>
        <position position="179"/>
    </location>
    <ligand>
        <name>L-citrulline</name>
        <dbReference type="ChEBI" id="CHEBI:57743"/>
    </ligand>
</feature>
<comment type="catalytic activity">
    <reaction evidence="9">
        <text>L-citrulline + L-aspartate + ATP = 2-(N(omega)-L-arginino)succinate + AMP + diphosphate + H(+)</text>
        <dbReference type="Rhea" id="RHEA:10932"/>
        <dbReference type="ChEBI" id="CHEBI:15378"/>
        <dbReference type="ChEBI" id="CHEBI:29991"/>
        <dbReference type="ChEBI" id="CHEBI:30616"/>
        <dbReference type="ChEBI" id="CHEBI:33019"/>
        <dbReference type="ChEBI" id="CHEBI:57472"/>
        <dbReference type="ChEBI" id="CHEBI:57743"/>
        <dbReference type="ChEBI" id="CHEBI:456215"/>
        <dbReference type="EC" id="6.3.4.5"/>
    </reaction>
</comment>
<dbReference type="UniPathway" id="UPA00068">
    <property type="reaction ID" value="UER00113"/>
</dbReference>
<dbReference type="EMBL" id="DTAK01000050">
    <property type="protein sequence ID" value="HGU59846.1"/>
    <property type="molecule type" value="Genomic_DNA"/>
</dbReference>
<sequence length="392" mass="44706">MSKVVLCYSGGLDTTVCIFLLREKYGFDEVVTVTVDVGQPREEIKEAEKRGKKYADKHYTIDAKEDFVKAIFQLIKANGEYEGYVLGTALARPIIAKKVAEVALKENADAVAHGATGKGNDQLRFDNIFYQYGLKVIAPMRELNLTREWEIEYALEKGIDVPVTKEKPWSIDENLWSRSIEGGKLEDPSYIPPEEIYEWTVSPENAKDPEIIKIDFEKGIPVALNDERLDGYELIRRLNEIGGAHGIGRTDMMEDRVLGLKARENYEHPAATILITAHRDLEKLVLSRRELKFKRFVEEEWAELVYYGLVNDPLFDALNAFIDKTQERVTGWVKLKLDKGSVIPVARFSEFALYSKELTSFDTLAIDQSLAEGFSIFHGLQGRLYRKIVKRD</sequence>
<dbReference type="SUPFAM" id="SSF52402">
    <property type="entry name" value="Adenine nucleotide alpha hydrolases-like"/>
    <property type="match status" value="1"/>
</dbReference>